<organism evidence="3 4">
    <name type="scientific">Penicillium brevicompactum</name>
    <dbReference type="NCBI Taxonomy" id="5074"/>
    <lineage>
        <taxon>Eukaryota</taxon>
        <taxon>Fungi</taxon>
        <taxon>Dikarya</taxon>
        <taxon>Ascomycota</taxon>
        <taxon>Pezizomycotina</taxon>
        <taxon>Eurotiomycetes</taxon>
        <taxon>Eurotiomycetidae</taxon>
        <taxon>Eurotiales</taxon>
        <taxon>Aspergillaceae</taxon>
        <taxon>Penicillium</taxon>
    </lineage>
</organism>
<gene>
    <name evidence="3" type="ORF">N7452_004011</name>
</gene>
<dbReference type="GO" id="GO:0048471">
    <property type="term" value="C:perinuclear region of cytoplasm"/>
    <property type="evidence" value="ECO:0007669"/>
    <property type="project" value="TreeGrafter"/>
</dbReference>
<dbReference type="EMBL" id="JAPZBQ010000002">
    <property type="protein sequence ID" value="KAJ5346007.1"/>
    <property type="molecule type" value="Genomic_DNA"/>
</dbReference>
<feature type="compositionally biased region" description="Basic and acidic residues" evidence="1">
    <location>
        <begin position="360"/>
        <end position="372"/>
    </location>
</feature>
<evidence type="ECO:0000313" key="4">
    <source>
        <dbReference type="Proteomes" id="UP001147695"/>
    </source>
</evidence>
<feature type="compositionally biased region" description="Pro residues" evidence="1">
    <location>
        <begin position="395"/>
        <end position="417"/>
    </location>
</feature>
<dbReference type="InterPro" id="IPR008942">
    <property type="entry name" value="ENTH_VHS"/>
</dbReference>
<evidence type="ECO:0000259" key="2">
    <source>
        <dbReference type="PROSITE" id="PS51391"/>
    </source>
</evidence>
<evidence type="ECO:0000256" key="1">
    <source>
        <dbReference type="SAM" id="MobiDB-lite"/>
    </source>
</evidence>
<dbReference type="GO" id="GO:0006874">
    <property type="term" value="P:intracellular calcium ion homeostasis"/>
    <property type="evidence" value="ECO:0007669"/>
    <property type="project" value="TreeGrafter"/>
</dbReference>
<dbReference type="PANTHER" id="PTHR12323:SF0">
    <property type="entry name" value="CALCIUM HOMEOSTASIS ENDOPLASMIC RETICULUM PROTEIN"/>
    <property type="match status" value="1"/>
</dbReference>
<dbReference type="PANTHER" id="PTHR12323">
    <property type="entry name" value="SR-RELATED CTD ASSOCIATED FACTOR 6"/>
    <property type="match status" value="1"/>
</dbReference>
<name>A0A9W9QUS1_PENBR</name>
<accession>A0A9W9QUS1</accession>
<feature type="domain" description="CID" evidence="2">
    <location>
        <begin position="24"/>
        <end position="181"/>
    </location>
</feature>
<dbReference type="InterPro" id="IPR006569">
    <property type="entry name" value="CID_dom"/>
</dbReference>
<dbReference type="Pfam" id="PF04818">
    <property type="entry name" value="CID"/>
    <property type="match status" value="1"/>
</dbReference>
<feature type="region of interest" description="Disordered" evidence="1">
    <location>
        <begin position="183"/>
        <end position="217"/>
    </location>
</feature>
<dbReference type="Gene3D" id="1.25.40.90">
    <property type="match status" value="1"/>
</dbReference>
<reference evidence="3" key="2">
    <citation type="journal article" date="2023" name="IMA Fungus">
        <title>Comparative genomic study of the Penicillium genus elucidates a diverse pangenome and 15 lateral gene transfer events.</title>
        <authorList>
            <person name="Petersen C."/>
            <person name="Sorensen T."/>
            <person name="Nielsen M.R."/>
            <person name="Sondergaard T.E."/>
            <person name="Sorensen J.L."/>
            <person name="Fitzpatrick D.A."/>
            <person name="Frisvad J.C."/>
            <person name="Nielsen K.L."/>
        </authorList>
    </citation>
    <scope>NUCLEOTIDE SEQUENCE</scope>
    <source>
        <strain evidence="3">IBT 35673</strain>
    </source>
</reference>
<comment type="caution">
    <text evidence="3">The sequence shown here is derived from an EMBL/GenBank/DDBJ whole genome shotgun (WGS) entry which is preliminary data.</text>
</comment>
<protein>
    <recommendedName>
        <fullName evidence="2">CID domain-containing protein</fullName>
    </recommendedName>
</protein>
<reference evidence="3" key="1">
    <citation type="submission" date="2022-12" db="EMBL/GenBank/DDBJ databases">
        <authorList>
            <person name="Petersen C."/>
        </authorList>
    </citation>
    <scope>NUCLEOTIDE SEQUENCE</scope>
    <source>
        <strain evidence="3">IBT 35673</strain>
    </source>
</reference>
<dbReference type="AlphaFoldDB" id="A0A9W9QUS1"/>
<sequence>MSHQVAIAKASFSAALLRPDPTSVPRDEIAAGHSSLERALLHCSHANIQTCKTWLLQYVASSANRVGILAKYLVALASPESSQPTGNKFSLKRRRLHILYLLSDLLHHTKYHLGTSTAFSTVGGSLQLHIVGLVGHAAACDRQKNPRHHQRLDDLLSVWSEHGYFNSEFVNKLREVVASSASTGAAPLPDDVASAGAKKPGKNTPFVVPSTHGDPSAPHHDVPAGNFIPHIMPRLTLPLQSTSVKPIQLLGGPADGKLVHILKDFVGHVDQIGDLSDPKDADADMDELGELAVRDEVTKDLLDGENYNGWTRAFSQQMKKAPGRSRSSSRSRSTSPANFKRRYSDSYSPEPRSPNRSRSRTRDVRRRFDSRSRSRSPVRSRESSYTPREPASSHFPPPHQYQPHQYPPAPKPFPPPHISNTQGHYPQPMPNPGYAPPPPGYGAWPPPPPQMPGGSYPQPGPGLAQQSAFPPQYQHPPDAITSGTRSAHASWSVSFPSSLLWRSEWWVGSSDWTRWASMALNYEVLHVRI</sequence>
<evidence type="ECO:0000313" key="3">
    <source>
        <dbReference type="EMBL" id="KAJ5346007.1"/>
    </source>
</evidence>
<dbReference type="PROSITE" id="PS51391">
    <property type="entry name" value="CID"/>
    <property type="match status" value="1"/>
</dbReference>
<proteinExistence type="predicted"/>
<feature type="region of interest" description="Disordered" evidence="1">
    <location>
        <begin position="316"/>
        <end position="484"/>
    </location>
</feature>
<feature type="compositionally biased region" description="Pro residues" evidence="1">
    <location>
        <begin position="427"/>
        <end position="451"/>
    </location>
</feature>
<dbReference type="Proteomes" id="UP001147695">
    <property type="component" value="Unassembled WGS sequence"/>
</dbReference>